<dbReference type="Pfam" id="PF13868">
    <property type="entry name" value="TPH"/>
    <property type="match status" value="1"/>
</dbReference>
<comment type="caution">
    <text evidence="10">The sequence shown here is derived from an EMBL/GenBank/DDBJ whole genome shotgun (WGS) entry which is preliminary data.</text>
</comment>
<keyword evidence="11" id="KW-1185">Reference proteome</keyword>
<dbReference type="InterPro" id="IPR043597">
    <property type="entry name" value="TPH_dom"/>
</dbReference>
<evidence type="ECO:0000256" key="5">
    <source>
        <dbReference type="ARBA" id="ARBA00023054"/>
    </source>
</evidence>
<dbReference type="Proteomes" id="UP001152320">
    <property type="component" value="Chromosome 4"/>
</dbReference>
<dbReference type="AlphaFoldDB" id="A0A9Q1CBZ0"/>
<comment type="subcellular location">
    <subcellularLocation>
        <location evidence="1">Cytoplasm</location>
        <location evidence="1">Cytoskeleton</location>
        <location evidence="1">Microtubule organizing center</location>
        <location evidence="1">Centrosome</location>
    </subcellularLocation>
</comment>
<proteinExistence type="inferred from homology"/>
<evidence type="ECO:0000256" key="6">
    <source>
        <dbReference type="ARBA" id="ARBA00023212"/>
    </source>
</evidence>
<evidence type="ECO:0000256" key="7">
    <source>
        <dbReference type="SAM" id="Coils"/>
    </source>
</evidence>
<feature type="domain" description="Trichohyalin-plectin-homology" evidence="9">
    <location>
        <begin position="146"/>
        <end position="482"/>
    </location>
</feature>
<keyword evidence="4" id="KW-0963">Cytoplasm</keyword>
<comment type="similarity">
    <text evidence="2">Belongs to the TCHP family.</text>
</comment>
<name>A0A9Q1CBZ0_HOLLE</name>
<dbReference type="GO" id="GO:0006915">
    <property type="term" value="P:apoptotic process"/>
    <property type="evidence" value="ECO:0007669"/>
    <property type="project" value="TreeGrafter"/>
</dbReference>
<keyword evidence="6" id="KW-0206">Cytoskeleton</keyword>
<feature type="coiled-coil region" evidence="7">
    <location>
        <begin position="79"/>
        <end position="135"/>
    </location>
</feature>
<evidence type="ECO:0000313" key="10">
    <source>
        <dbReference type="EMBL" id="KAJ8042858.1"/>
    </source>
</evidence>
<evidence type="ECO:0000256" key="2">
    <source>
        <dbReference type="ARBA" id="ARBA00010777"/>
    </source>
</evidence>
<gene>
    <name evidence="10" type="ORF">HOLleu_09728</name>
</gene>
<protein>
    <recommendedName>
        <fullName evidence="3">Trichoplein keratin filament-binding protein</fullName>
    </recommendedName>
</protein>
<feature type="compositionally biased region" description="Basic and acidic residues" evidence="8">
    <location>
        <begin position="258"/>
        <end position="272"/>
    </location>
</feature>
<dbReference type="PANTHER" id="PTHR31183:SF2">
    <property type="entry name" value="TRICHOPLEIN KERATIN FILAMENT-BINDING PROTEIN"/>
    <property type="match status" value="1"/>
</dbReference>
<dbReference type="GO" id="GO:0005813">
    <property type="term" value="C:centrosome"/>
    <property type="evidence" value="ECO:0007669"/>
    <property type="project" value="UniProtKB-SubCell"/>
</dbReference>
<dbReference type="OrthoDB" id="6431598at2759"/>
<accession>A0A9Q1CBZ0</accession>
<reference evidence="10" key="1">
    <citation type="submission" date="2021-10" db="EMBL/GenBank/DDBJ databases">
        <title>Tropical sea cucumber genome reveals ecological adaptation and Cuvierian tubules defense mechanism.</title>
        <authorList>
            <person name="Chen T."/>
        </authorList>
    </citation>
    <scope>NUCLEOTIDE SEQUENCE</scope>
    <source>
        <strain evidence="10">Nanhai2018</strain>
        <tissue evidence="10">Muscle</tissue>
    </source>
</reference>
<dbReference type="GO" id="GO:0045095">
    <property type="term" value="C:keratin filament"/>
    <property type="evidence" value="ECO:0007669"/>
    <property type="project" value="TreeGrafter"/>
</dbReference>
<dbReference type="PANTHER" id="PTHR31183">
    <property type="entry name" value="TRICHOPLEIN KERATIN FILAMENT-BINDING PROTEIN FAMILY MEMBER"/>
    <property type="match status" value="1"/>
</dbReference>
<dbReference type="InterPro" id="IPR043596">
    <property type="entry name" value="CFAP53/TCHP"/>
</dbReference>
<evidence type="ECO:0000256" key="3">
    <source>
        <dbReference type="ARBA" id="ARBA00017328"/>
    </source>
</evidence>
<dbReference type="EMBL" id="JAIZAY010000004">
    <property type="protein sequence ID" value="KAJ8042858.1"/>
    <property type="molecule type" value="Genomic_DNA"/>
</dbReference>
<feature type="region of interest" description="Disordered" evidence="8">
    <location>
        <begin position="172"/>
        <end position="218"/>
    </location>
</feature>
<feature type="compositionally biased region" description="Basic and acidic residues" evidence="8">
    <location>
        <begin position="415"/>
        <end position="491"/>
    </location>
</feature>
<keyword evidence="10" id="KW-0416">Keratin</keyword>
<evidence type="ECO:0000256" key="8">
    <source>
        <dbReference type="SAM" id="MobiDB-lite"/>
    </source>
</evidence>
<feature type="region of interest" description="Disordered" evidence="8">
    <location>
        <begin position="415"/>
        <end position="503"/>
    </location>
</feature>
<sequence length="503" mass="61739">MALPTIPSYWSSRYKNIQERAMVQRRTHEADFREKWTDRAKYFNKSEVEVVKQNAWTSDRSFQDSMDAWRRHTEKDLKVMQLQRRRSQLQRLLSKETAMYEAELKGLSKTNYDRLDEMRDKSEEIKSARETQRKQIADDKMYEHWKRNNPDIRQLESHRHKKYVISAWGDQKEENQVKKQQEEEERKRYEAEMERERQAALEEERQKQESRLAEEKETAHALRMQMEELKKREAEAERLKRQQEELQRQELELEQLEDERKQAEERRKKAEMGRVLTRQYKAQLRRKAQQVQEALEMDRKILESLAAKEEEEGRIKTARKEKARADASWMKQVVEEQIRLEKAREAELDMLYRDEAARQWQKREAEWERERVARERLMAEVLGDRQIQIKDKMEENRRLQEESLQRREELLREMEVGQQLSRREQEEEERRKEETRRELGGQITERRLQRDMARLQLDEELQREKESEEMYEEMLRQEAARLEESDYEPKSYPRPTSRRSAWD</sequence>
<organism evidence="10 11">
    <name type="scientific">Holothuria leucospilota</name>
    <name type="common">Black long sea cucumber</name>
    <name type="synonym">Mertensiothuria leucospilota</name>
    <dbReference type="NCBI Taxonomy" id="206669"/>
    <lineage>
        <taxon>Eukaryota</taxon>
        <taxon>Metazoa</taxon>
        <taxon>Echinodermata</taxon>
        <taxon>Eleutherozoa</taxon>
        <taxon>Echinozoa</taxon>
        <taxon>Holothuroidea</taxon>
        <taxon>Aspidochirotacea</taxon>
        <taxon>Aspidochirotida</taxon>
        <taxon>Holothuriidae</taxon>
        <taxon>Holothuria</taxon>
    </lineage>
</organism>
<evidence type="ECO:0000256" key="1">
    <source>
        <dbReference type="ARBA" id="ARBA00004300"/>
    </source>
</evidence>
<evidence type="ECO:0000256" key="4">
    <source>
        <dbReference type="ARBA" id="ARBA00022490"/>
    </source>
</evidence>
<feature type="region of interest" description="Disordered" evidence="8">
    <location>
        <begin position="249"/>
        <end position="272"/>
    </location>
</feature>
<keyword evidence="5 7" id="KW-0175">Coiled coil</keyword>
<evidence type="ECO:0000313" key="11">
    <source>
        <dbReference type="Proteomes" id="UP001152320"/>
    </source>
</evidence>
<evidence type="ECO:0000259" key="9">
    <source>
        <dbReference type="Pfam" id="PF13868"/>
    </source>
</evidence>